<evidence type="ECO:0000313" key="1">
    <source>
        <dbReference type="EMBL" id="SKC42679.1"/>
    </source>
</evidence>
<dbReference type="Proteomes" id="UP000190961">
    <property type="component" value="Unassembled WGS sequence"/>
</dbReference>
<gene>
    <name evidence="1" type="ORF">SAMN05660236_0408</name>
</gene>
<proteinExistence type="predicted"/>
<organism evidence="1 2">
    <name type="scientific">Ohtaekwangia koreensis</name>
    <dbReference type="NCBI Taxonomy" id="688867"/>
    <lineage>
        <taxon>Bacteria</taxon>
        <taxon>Pseudomonadati</taxon>
        <taxon>Bacteroidota</taxon>
        <taxon>Cytophagia</taxon>
        <taxon>Cytophagales</taxon>
        <taxon>Fulvivirgaceae</taxon>
        <taxon>Ohtaekwangia</taxon>
    </lineage>
</organism>
<dbReference type="STRING" id="688867.SAMN05660236_0408"/>
<keyword evidence="2" id="KW-1185">Reference proteome</keyword>
<accession>A0A1T5IU36</accession>
<dbReference type="AlphaFoldDB" id="A0A1T5IU36"/>
<sequence>MNANARRQIKDIQFRAEHLINGSPTMDDIEEFDQYNEELKKYLISNLLDSGLIERVKQIPRVLEESDNQVVTRGILSAFFAMFASGLVTYFQERHRIENSKDSIREARGAYATIEFFIRNSD</sequence>
<name>A0A1T5IU36_9BACT</name>
<protein>
    <submittedName>
        <fullName evidence="1">Uncharacterized protein</fullName>
    </submittedName>
</protein>
<dbReference type="EMBL" id="FUZU01000001">
    <property type="protein sequence ID" value="SKC42679.1"/>
    <property type="molecule type" value="Genomic_DNA"/>
</dbReference>
<dbReference type="RefSeq" id="WP_079685034.1">
    <property type="nucleotide sequence ID" value="NZ_FUZU01000001.1"/>
</dbReference>
<dbReference type="OrthoDB" id="1447699at2"/>
<evidence type="ECO:0000313" key="2">
    <source>
        <dbReference type="Proteomes" id="UP000190961"/>
    </source>
</evidence>
<reference evidence="1 2" key="1">
    <citation type="submission" date="2017-02" db="EMBL/GenBank/DDBJ databases">
        <authorList>
            <person name="Peterson S.W."/>
        </authorList>
    </citation>
    <scope>NUCLEOTIDE SEQUENCE [LARGE SCALE GENOMIC DNA]</scope>
    <source>
        <strain evidence="1 2">DSM 25262</strain>
    </source>
</reference>